<dbReference type="InterPro" id="IPR036869">
    <property type="entry name" value="J_dom_sf"/>
</dbReference>
<dbReference type="CDD" id="cd06257">
    <property type="entry name" value="DnaJ"/>
    <property type="match status" value="1"/>
</dbReference>
<reference evidence="3" key="1">
    <citation type="submission" date="2021-01" db="EMBL/GenBank/DDBJ databases">
        <authorList>
            <person name="Corre E."/>
            <person name="Pelletier E."/>
            <person name="Niang G."/>
            <person name="Scheremetjew M."/>
            <person name="Finn R."/>
            <person name="Kale V."/>
            <person name="Holt S."/>
            <person name="Cochrane G."/>
            <person name="Meng A."/>
            <person name="Brown T."/>
            <person name="Cohen L."/>
        </authorList>
    </citation>
    <scope>NUCLEOTIDE SEQUENCE</scope>
    <source>
        <strain evidence="3">UIO037</strain>
    </source>
</reference>
<accession>A0A7S4HL98</accession>
<protein>
    <recommendedName>
        <fullName evidence="2">J domain-containing protein</fullName>
    </recommendedName>
</protein>
<dbReference type="PROSITE" id="PS50076">
    <property type="entry name" value="DNAJ_2"/>
    <property type="match status" value="1"/>
</dbReference>
<feature type="domain" description="J" evidence="2">
    <location>
        <begin position="19"/>
        <end position="93"/>
    </location>
</feature>
<dbReference type="EMBL" id="HBKO01010443">
    <property type="protein sequence ID" value="CAE2202540.1"/>
    <property type="molecule type" value="Transcribed_RNA"/>
</dbReference>
<name>A0A7S4HL98_9EUKA</name>
<organism evidence="3">
    <name type="scientific">Prymnesium polylepis</name>
    <dbReference type="NCBI Taxonomy" id="72548"/>
    <lineage>
        <taxon>Eukaryota</taxon>
        <taxon>Haptista</taxon>
        <taxon>Haptophyta</taxon>
        <taxon>Prymnesiophyceae</taxon>
        <taxon>Prymnesiales</taxon>
        <taxon>Prymnesiaceae</taxon>
        <taxon>Prymnesium</taxon>
    </lineage>
</organism>
<evidence type="ECO:0000313" key="3">
    <source>
        <dbReference type="EMBL" id="CAE2202540.1"/>
    </source>
</evidence>
<evidence type="ECO:0000256" key="1">
    <source>
        <dbReference type="SAM" id="MobiDB-lite"/>
    </source>
</evidence>
<evidence type="ECO:0000259" key="2">
    <source>
        <dbReference type="PROSITE" id="PS50076"/>
    </source>
</evidence>
<dbReference type="Gene3D" id="1.10.287.110">
    <property type="entry name" value="DnaJ domain"/>
    <property type="match status" value="1"/>
</dbReference>
<dbReference type="SUPFAM" id="SSF46565">
    <property type="entry name" value="Chaperone J-domain"/>
    <property type="match status" value="1"/>
</dbReference>
<sequence length="177" mass="19595">MNRVISCWALAEKRAKHLCAFETLGFNSRCRKPSQEEVKKVWQRLCARLHPDRNVDCSQLATEAMRCVNLAKQHLFDVHFGGAAARVAFKHEPDREKAQAEEVEKVEAAKQAAEAAEVAAAAAQHARLVAEPHLHTEPQPAAPQQEHPPPATSGKRPAPAELAEEEDSRRQRFNGGS</sequence>
<dbReference type="AlphaFoldDB" id="A0A7S4HL98"/>
<gene>
    <name evidence="3" type="ORF">CPOL0286_LOCUS4751</name>
</gene>
<proteinExistence type="predicted"/>
<feature type="region of interest" description="Disordered" evidence="1">
    <location>
        <begin position="117"/>
        <end position="177"/>
    </location>
</feature>
<dbReference type="InterPro" id="IPR001623">
    <property type="entry name" value="DnaJ_domain"/>
</dbReference>